<evidence type="ECO:0000313" key="2">
    <source>
        <dbReference type="Proteomes" id="UP000240971"/>
    </source>
</evidence>
<protein>
    <submittedName>
        <fullName evidence="1">Uncharacterized protein</fullName>
    </submittedName>
</protein>
<accession>A0A2P8HTD2</accession>
<dbReference type="Proteomes" id="UP000240971">
    <property type="component" value="Unassembled WGS sequence"/>
</dbReference>
<proteinExistence type="predicted"/>
<name>A0A2P8HTD2_CHINA</name>
<keyword evidence="2" id="KW-1185">Reference proteome</keyword>
<comment type="caution">
    <text evidence="1">The sequence shown here is derived from an EMBL/GenBank/DDBJ whole genome shotgun (WGS) entry which is preliminary data.</text>
</comment>
<organism evidence="1 2">
    <name type="scientific">Chitinophaga niastensis</name>
    <dbReference type="NCBI Taxonomy" id="536980"/>
    <lineage>
        <taxon>Bacteria</taxon>
        <taxon>Pseudomonadati</taxon>
        <taxon>Bacteroidota</taxon>
        <taxon>Chitinophagia</taxon>
        <taxon>Chitinophagales</taxon>
        <taxon>Chitinophagaceae</taxon>
        <taxon>Chitinophaga</taxon>
    </lineage>
</organism>
<dbReference type="EMBL" id="PYAW01000001">
    <property type="protein sequence ID" value="PSL49477.1"/>
    <property type="molecule type" value="Genomic_DNA"/>
</dbReference>
<evidence type="ECO:0000313" key="1">
    <source>
        <dbReference type="EMBL" id="PSL49477.1"/>
    </source>
</evidence>
<reference evidence="1 2" key="1">
    <citation type="submission" date="2018-03" db="EMBL/GenBank/DDBJ databases">
        <title>Genomic Encyclopedia of Archaeal and Bacterial Type Strains, Phase II (KMG-II): from individual species to whole genera.</title>
        <authorList>
            <person name="Goeker M."/>
        </authorList>
    </citation>
    <scope>NUCLEOTIDE SEQUENCE [LARGE SCALE GENOMIC DNA]</scope>
    <source>
        <strain evidence="1 2">DSM 24859</strain>
    </source>
</reference>
<dbReference type="RefSeq" id="WP_106526708.1">
    <property type="nucleotide sequence ID" value="NZ_PYAW01000001.1"/>
</dbReference>
<sequence length="64" mass="6952">MLKQIFSHQERAQHVTALSGTGGFIPFSETEMAAVLGGGEETRPYITVQSGHEENSTQTTSELQ</sequence>
<dbReference type="AlphaFoldDB" id="A0A2P8HTD2"/>
<gene>
    <name evidence="1" type="ORF">CLV51_101810</name>
</gene>